<dbReference type="EMBL" id="DF820457">
    <property type="protein sequence ID" value="GAK51912.1"/>
    <property type="molecule type" value="Genomic_DNA"/>
</dbReference>
<evidence type="ECO:0000256" key="5">
    <source>
        <dbReference type="SAM" id="Phobius"/>
    </source>
</evidence>
<feature type="transmembrane region" description="Helical" evidence="5">
    <location>
        <begin position="434"/>
        <end position="451"/>
    </location>
</feature>
<dbReference type="Pfam" id="PF04932">
    <property type="entry name" value="Wzy_C"/>
    <property type="match status" value="1"/>
</dbReference>
<gene>
    <name evidence="7" type="ORF">U14_03158</name>
</gene>
<evidence type="ECO:0000259" key="6">
    <source>
        <dbReference type="Pfam" id="PF04932"/>
    </source>
</evidence>
<accession>A0A081BNE6</accession>
<keyword evidence="2 5" id="KW-0812">Transmembrane</keyword>
<keyword evidence="8" id="KW-1185">Reference proteome</keyword>
<dbReference type="PANTHER" id="PTHR37422:SF17">
    <property type="entry name" value="O-ANTIGEN LIGASE"/>
    <property type="match status" value="1"/>
</dbReference>
<keyword evidence="4 5" id="KW-0472">Membrane</keyword>
<feature type="transmembrane region" description="Helical" evidence="5">
    <location>
        <begin position="178"/>
        <end position="199"/>
    </location>
</feature>
<evidence type="ECO:0000313" key="8">
    <source>
        <dbReference type="Proteomes" id="UP000030700"/>
    </source>
</evidence>
<feature type="transmembrane region" description="Helical" evidence="5">
    <location>
        <begin position="277"/>
        <end position="296"/>
    </location>
</feature>
<evidence type="ECO:0000313" key="7">
    <source>
        <dbReference type="EMBL" id="GAK51912.1"/>
    </source>
</evidence>
<keyword evidence="3 5" id="KW-1133">Transmembrane helix</keyword>
<feature type="transmembrane region" description="Helical" evidence="5">
    <location>
        <begin position="148"/>
        <end position="166"/>
    </location>
</feature>
<protein>
    <submittedName>
        <fullName evidence="7">O-antigen polymerase</fullName>
    </submittedName>
</protein>
<dbReference type="PANTHER" id="PTHR37422">
    <property type="entry name" value="TEICHURONIC ACID BIOSYNTHESIS PROTEIN TUAE"/>
    <property type="match status" value="1"/>
</dbReference>
<evidence type="ECO:0000256" key="4">
    <source>
        <dbReference type="ARBA" id="ARBA00023136"/>
    </source>
</evidence>
<dbReference type="Proteomes" id="UP000030700">
    <property type="component" value="Unassembled WGS sequence"/>
</dbReference>
<dbReference type="GO" id="GO:0016020">
    <property type="term" value="C:membrane"/>
    <property type="evidence" value="ECO:0007669"/>
    <property type="project" value="UniProtKB-SubCell"/>
</dbReference>
<feature type="transmembrane region" description="Helical" evidence="5">
    <location>
        <begin position="305"/>
        <end position="323"/>
    </location>
</feature>
<proteinExistence type="predicted"/>
<feature type="transmembrane region" description="Helical" evidence="5">
    <location>
        <begin position="230"/>
        <end position="248"/>
    </location>
</feature>
<comment type="subcellular location">
    <subcellularLocation>
        <location evidence="1">Membrane</location>
        <topology evidence="1">Multi-pass membrane protein</topology>
    </subcellularLocation>
</comment>
<dbReference type="HOGENOM" id="CLU_559808_0_0_0"/>
<evidence type="ECO:0000256" key="3">
    <source>
        <dbReference type="ARBA" id="ARBA00022989"/>
    </source>
</evidence>
<evidence type="ECO:0000256" key="1">
    <source>
        <dbReference type="ARBA" id="ARBA00004141"/>
    </source>
</evidence>
<dbReference type="STRING" id="1499966.U14_03158"/>
<sequence>MKTLRKMIISRPLLEFSGTILAAYIAFKYYSSSPVAFTLLLVLGTIALPIILKKPEYLIFICAIALPFRDIHLVSILYVKRLLIWGSFGYLLLLRMNQLPTQFPFRYVSQFTKAVLFFLVALIISLIETVAALHSMVAITTVEVKASLFFYGPLILDQLALVYLAYYGLTSWTHIRRLIDVTLVVSVIISLLGILQYILNGHVPYLEAFYNADITFYGRATSVFPNPNDLGCYLVVMFVSAVICGVTSTQPKKKYVLYVPISLLCLLGMFLSFSRGAILQTFLSLFTVGVIYYCWLSQKRFSRQALISVILFILSSSLSVYLYDTYMRMRLIGYREGAYQQALYVTHHTNDYLRRYAALQAVKTFSSHPVFGIGFGLFSPKQLAYGLSPHNQYLKILAEMGGIGFVSFLLMIFIPIKTCIRSYRNVPDNTSRGIFLVALSGSITTLFGYLFSDALASMPISGYLWLSFGSIFVLERELSPARKHAIT</sequence>
<dbReference type="InterPro" id="IPR007016">
    <property type="entry name" value="O-antigen_ligase-rel_domated"/>
</dbReference>
<name>A0A081BNE6_9BACT</name>
<dbReference type="InterPro" id="IPR051533">
    <property type="entry name" value="WaaL-like"/>
</dbReference>
<feature type="domain" description="O-antigen ligase-related" evidence="6">
    <location>
        <begin position="262"/>
        <end position="409"/>
    </location>
</feature>
<reference evidence="7" key="1">
    <citation type="journal article" date="2015" name="PeerJ">
        <title>First genomic representation of candidate bacterial phylum KSB3 points to enhanced environmental sensing as a trigger of wastewater bulking.</title>
        <authorList>
            <person name="Sekiguchi Y."/>
            <person name="Ohashi A."/>
            <person name="Parks D.H."/>
            <person name="Yamauchi T."/>
            <person name="Tyson G.W."/>
            <person name="Hugenholtz P."/>
        </authorList>
    </citation>
    <scope>NUCLEOTIDE SEQUENCE [LARGE SCALE GENOMIC DNA]</scope>
</reference>
<feature type="transmembrane region" description="Helical" evidence="5">
    <location>
        <begin position="255"/>
        <end position="271"/>
    </location>
</feature>
<dbReference type="AlphaFoldDB" id="A0A081BNE6"/>
<feature type="transmembrane region" description="Helical" evidence="5">
    <location>
        <begin position="457"/>
        <end position="474"/>
    </location>
</feature>
<feature type="transmembrane region" description="Helical" evidence="5">
    <location>
        <begin position="115"/>
        <end position="136"/>
    </location>
</feature>
<feature type="transmembrane region" description="Helical" evidence="5">
    <location>
        <begin position="35"/>
        <end position="52"/>
    </location>
</feature>
<organism evidence="7">
    <name type="scientific">Candidatus Moduliflexus flocculans</name>
    <dbReference type="NCBI Taxonomy" id="1499966"/>
    <lineage>
        <taxon>Bacteria</taxon>
        <taxon>Candidatus Moduliflexota</taxon>
        <taxon>Candidatus Moduliflexia</taxon>
        <taxon>Candidatus Moduliflexales</taxon>
        <taxon>Candidatus Moduliflexaceae</taxon>
    </lineage>
</organism>
<evidence type="ECO:0000256" key="2">
    <source>
        <dbReference type="ARBA" id="ARBA00022692"/>
    </source>
</evidence>
<feature type="transmembrane region" description="Helical" evidence="5">
    <location>
        <begin position="393"/>
        <end position="414"/>
    </location>
</feature>